<feature type="region of interest" description="Disordered" evidence="1">
    <location>
        <begin position="507"/>
        <end position="543"/>
    </location>
</feature>
<gene>
    <name evidence="2" type="ORF">QCA50_003613</name>
</gene>
<evidence type="ECO:0000256" key="1">
    <source>
        <dbReference type="SAM" id="MobiDB-lite"/>
    </source>
</evidence>
<reference evidence="2 3" key="1">
    <citation type="submission" date="2022-09" db="EMBL/GenBank/DDBJ databases">
        <authorList>
            <person name="Palmer J.M."/>
        </authorList>
    </citation>
    <scope>NUCLEOTIDE SEQUENCE [LARGE SCALE GENOMIC DNA]</scope>
    <source>
        <strain evidence="2 3">DSM 7382</strain>
    </source>
</reference>
<evidence type="ECO:0000313" key="3">
    <source>
        <dbReference type="Proteomes" id="UP001385951"/>
    </source>
</evidence>
<comment type="caution">
    <text evidence="2">The sequence shown here is derived from an EMBL/GenBank/DDBJ whole genome shotgun (WGS) entry which is preliminary data.</text>
</comment>
<feature type="compositionally biased region" description="Low complexity" evidence="1">
    <location>
        <begin position="242"/>
        <end position="254"/>
    </location>
</feature>
<feature type="region of interest" description="Disordered" evidence="1">
    <location>
        <begin position="155"/>
        <end position="174"/>
    </location>
</feature>
<organism evidence="2 3">
    <name type="scientific">Cerrena zonata</name>
    <dbReference type="NCBI Taxonomy" id="2478898"/>
    <lineage>
        <taxon>Eukaryota</taxon>
        <taxon>Fungi</taxon>
        <taxon>Dikarya</taxon>
        <taxon>Basidiomycota</taxon>
        <taxon>Agaricomycotina</taxon>
        <taxon>Agaricomycetes</taxon>
        <taxon>Polyporales</taxon>
        <taxon>Cerrenaceae</taxon>
        <taxon>Cerrena</taxon>
    </lineage>
</organism>
<sequence length="632" mass="67965">MNELLAPSKNILKFTISGTVIVTPRRSPLYHKQIRNISPTHSASSSGDQSDDVDPVLLPRFRVLYSDRETSTTVLSSDLSDSNVDVYAVKGNPSNPQTRKTIVKPGAQAKLSAEGSRIAIRALQPPSSALHPYSSSYRGSSRRGDDSLDEQLGINRSRMTNGNGSGSNSPSSLRQSLFMGASTRLKPKRDGPLIIPSVSAIITPLLVQSQDGEHEGRTDYVVRLTLPAPSDANSEWLEFGLASPSDSSSKEAPSTMSGPPKVEVASASVEGVPVKFDAFAAAKPEKGGTGLDGLAIPFEQSSTREWLTWVKVHIGEAGGGMVQIVYIVRGVKEEESPVPKASWWKGKAKAVQEPTNVLLPTFSLPVTMLEVTLESQAGLDVTSLRSNLSHEQITPAGRRLSQYSLEEFFYPRLAVVFSPTAVPGSTFHSYPSLWQSVQIVALVLPTAAALGLFANQSALTTELSHAKHALHECSSSMTEDCPIMIETITITATETVYTASSESQSRWWHSSSDSSSSTSLDTSISTSTESPTSSLPSSSSSIQPIPLITTIPTVTPTLSTPTTANSPSLPVASQSDALILPRISFPWLVKLDVLQFEIPEQARITITYAFKGLGFAWQIVRKVIHYPLDPPP</sequence>
<feature type="region of interest" description="Disordered" evidence="1">
    <location>
        <begin position="123"/>
        <end position="148"/>
    </location>
</feature>
<dbReference type="EMBL" id="JASBNA010000003">
    <property type="protein sequence ID" value="KAK7694037.1"/>
    <property type="molecule type" value="Genomic_DNA"/>
</dbReference>
<feature type="region of interest" description="Disordered" evidence="1">
    <location>
        <begin position="240"/>
        <end position="262"/>
    </location>
</feature>
<name>A0AAW0GQ57_9APHY</name>
<dbReference type="Proteomes" id="UP001385951">
    <property type="component" value="Unassembled WGS sequence"/>
</dbReference>
<protein>
    <submittedName>
        <fullName evidence="2">Uncharacterized protein</fullName>
    </submittedName>
</protein>
<keyword evidence="3" id="KW-1185">Reference proteome</keyword>
<dbReference type="AlphaFoldDB" id="A0AAW0GQ57"/>
<evidence type="ECO:0000313" key="2">
    <source>
        <dbReference type="EMBL" id="KAK7694037.1"/>
    </source>
</evidence>
<accession>A0AAW0GQ57</accession>
<proteinExistence type="predicted"/>